<gene>
    <name evidence="1" type="ORF">RM540_04175</name>
</gene>
<accession>A0ABU3BNS0</accession>
<dbReference type="Proteomes" id="UP001267426">
    <property type="component" value="Unassembled WGS sequence"/>
</dbReference>
<proteinExistence type="predicted"/>
<evidence type="ECO:0000313" key="2">
    <source>
        <dbReference type="Proteomes" id="UP001267426"/>
    </source>
</evidence>
<protein>
    <submittedName>
        <fullName evidence="1">DUF4160 domain-containing protein</fullName>
    </submittedName>
</protein>
<sequence>MGVRCPARASDRCLRSPCYYGLVVYLYFYDEGQHHEPHVHVKYQGEEAALRIPDGEVLDGTLPRGKLKLAQAWMEIHAEELEANWALAAAGEPVFKIDPLR</sequence>
<name>A0ABU3BNS0_9BACT</name>
<comment type="caution">
    <text evidence="1">The sequence shown here is derived from an EMBL/GenBank/DDBJ whole genome shotgun (WGS) entry which is preliminary data.</text>
</comment>
<organism evidence="1 2">
    <name type="scientific">Rubrivirga litoralis</name>
    <dbReference type="NCBI Taxonomy" id="3075598"/>
    <lineage>
        <taxon>Bacteria</taxon>
        <taxon>Pseudomonadati</taxon>
        <taxon>Rhodothermota</taxon>
        <taxon>Rhodothermia</taxon>
        <taxon>Rhodothermales</taxon>
        <taxon>Rubricoccaceae</taxon>
        <taxon>Rubrivirga</taxon>
    </lineage>
</organism>
<evidence type="ECO:0000313" key="1">
    <source>
        <dbReference type="EMBL" id="MDT0630937.1"/>
    </source>
</evidence>
<keyword evidence="2" id="KW-1185">Reference proteome</keyword>
<dbReference type="Pfam" id="PF13711">
    <property type="entry name" value="DUF4160"/>
    <property type="match status" value="1"/>
</dbReference>
<reference evidence="1 2" key="1">
    <citation type="submission" date="2023-09" db="EMBL/GenBank/DDBJ databases">
        <authorList>
            <person name="Rey-Velasco X."/>
        </authorList>
    </citation>
    <scope>NUCLEOTIDE SEQUENCE [LARGE SCALE GENOMIC DNA]</scope>
    <source>
        <strain evidence="1 2">F394</strain>
    </source>
</reference>
<dbReference type="EMBL" id="JAVRHT010000006">
    <property type="protein sequence ID" value="MDT0630937.1"/>
    <property type="molecule type" value="Genomic_DNA"/>
</dbReference>
<dbReference type="RefSeq" id="WP_311662274.1">
    <property type="nucleotide sequence ID" value="NZ_JAVRHT010000006.1"/>
</dbReference>
<dbReference type="InterPro" id="IPR025427">
    <property type="entry name" value="DUF4160"/>
</dbReference>